<dbReference type="PANTHER" id="PTHR39335">
    <property type="entry name" value="BLL4220 PROTEIN"/>
    <property type="match status" value="1"/>
</dbReference>
<feature type="chain" id="PRO_5041340971" description="Secreted repeat protein with Y-X4-D motif" evidence="1">
    <location>
        <begin position="25"/>
        <end position="261"/>
    </location>
</feature>
<dbReference type="PANTHER" id="PTHR39335:SF1">
    <property type="entry name" value="BLL4220 PROTEIN"/>
    <property type="match status" value="1"/>
</dbReference>
<dbReference type="AlphaFoldDB" id="A0AA49GNZ5"/>
<evidence type="ECO:0008006" key="3">
    <source>
        <dbReference type="Google" id="ProtNLM"/>
    </source>
</evidence>
<sequence length="261" mass="29081">MKTFKHTFTVIAFLLLAIIFLSCSEDDTAPNDPAETSTQVQLSNDSELGSYLVNQEGRSLYFFSRDVNGSSICTDGCLDNWPVFFDENLEIDDELNASDFGSFTRADGQKQNTYKGWPLYYYSGDDTANQINGDGVGKVWFVAKPDYTVMLGNQLVEGNGDDPINYLVDAEGNSLYYFLNDQENISNCTDGCIQAWPAFQNTTVVLPSALEESRFGVIDRPDGGKQMVYDSQPVYLYTQDALRGQTKGASVPNWAITRVVW</sequence>
<feature type="signal peptide" evidence="1">
    <location>
        <begin position="1"/>
        <end position="24"/>
    </location>
</feature>
<dbReference type="GO" id="GO:0043448">
    <property type="term" value="P:alkane catabolic process"/>
    <property type="evidence" value="ECO:0007669"/>
    <property type="project" value="TreeGrafter"/>
</dbReference>
<name>A0AA49GNZ5_9BACT</name>
<evidence type="ECO:0000313" key="2">
    <source>
        <dbReference type="EMBL" id="WKN36888.1"/>
    </source>
</evidence>
<accession>A0AA49GNZ5</accession>
<dbReference type="Pfam" id="PF03640">
    <property type="entry name" value="Lipoprotein_15"/>
    <property type="match status" value="4"/>
</dbReference>
<keyword evidence="1" id="KW-0732">Signal</keyword>
<reference evidence="2" key="1">
    <citation type="journal article" date="2023" name="Comput. Struct. Biotechnol. J.">
        <title>Discovery of a novel marine Bacteroidetes with a rich repertoire of carbohydrate-active enzymes.</title>
        <authorList>
            <person name="Chen B."/>
            <person name="Liu G."/>
            <person name="Chen Q."/>
            <person name="Wang H."/>
            <person name="Liu L."/>
            <person name="Tang K."/>
        </authorList>
    </citation>
    <scope>NUCLEOTIDE SEQUENCE</scope>
    <source>
        <strain evidence="2">TK19036</strain>
    </source>
</reference>
<protein>
    <recommendedName>
        <fullName evidence="3">Secreted repeat protein with Y-X4-D motif</fullName>
    </recommendedName>
</protein>
<proteinExistence type="predicted"/>
<reference evidence="2" key="2">
    <citation type="journal article" date="2024" name="Antonie Van Leeuwenhoek">
        <title>Roseihalotalea indica gen. nov., sp. nov., a halophilic Bacteroidetes from mesopelagic Southwest Indian Ocean with higher carbohydrate metabolic potential.</title>
        <authorList>
            <person name="Chen B."/>
            <person name="Zhang M."/>
            <person name="Lin D."/>
            <person name="Ye J."/>
            <person name="Tang K."/>
        </authorList>
    </citation>
    <scope>NUCLEOTIDE SEQUENCE</scope>
    <source>
        <strain evidence="2">TK19036</strain>
    </source>
</reference>
<dbReference type="InterPro" id="IPR005297">
    <property type="entry name" value="Lipoprotein_repeat"/>
</dbReference>
<organism evidence="2">
    <name type="scientific">Roseihalotalea indica</name>
    <dbReference type="NCBI Taxonomy" id="2867963"/>
    <lineage>
        <taxon>Bacteria</taxon>
        <taxon>Pseudomonadati</taxon>
        <taxon>Bacteroidota</taxon>
        <taxon>Cytophagia</taxon>
        <taxon>Cytophagales</taxon>
        <taxon>Catalimonadaceae</taxon>
        <taxon>Roseihalotalea</taxon>
    </lineage>
</organism>
<gene>
    <name evidence="2" type="ORF">K4G66_31470</name>
</gene>
<dbReference type="EMBL" id="CP120682">
    <property type="protein sequence ID" value="WKN36888.1"/>
    <property type="molecule type" value="Genomic_DNA"/>
</dbReference>
<dbReference type="PROSITE" id="PS51257">
    <property type="entry name" value="PROKAR_LIPOPROTEIN"/>
    <property type="match status" value="1"/>
</dbReference>
<evidence type="ECO:0000256" key="1">
    <source>
        <dbReference type="SAM" id="SignalP"/>
    </source>
</evidence>